<accession>A0ABW3CFJ5</accession>
<organism evidence="2 3">
    <name type="scientific">Actinomadura adrarensis</name>
    <dbReference type="NCBI Taxonomy" id="1819600"/>
    <lineage>
        <taxon>Bacteria</taxon>
        <taxon>Bacillati</taxon>
        <taxon>Actinomycetota</taxon>
        <taxon>Actinomycetes</taxon>
        <taxon>Streptosporangiales</taxon>
        <taxon>Thermomonosporaceae</taxon>
        <taxon>Actinomadura</taxon>
    </lineage>
</organism>
<dbReference type="EMBL" id="JBHTIR010001557">
    <property type="protein sequence ID" value="MFD0852699.1"/>
    <property type="molecule type" value="Genomic_DNA"/>
</dbReference>
<dbReference type="Proteomes" id="UP001597083">
    <property type="component" value="Unassembled WGS sequence"/>
</dbReference>
<keyword evidence="3" id="KW-1185">Reference proteome</keyword>
<proteinExistence type="predicted"/>
<dbReference type="SUPFAM" id="SSF52413">
    <property type="entry name" value="UDP-glucose/GDP-mannose dehydrogenase C-terminal domain"/>
    <property type="match status" value="1"/>
</dbReference>
<dbReference type="Pfam" id="PF03720">
    <property type="entry name" value="UDPG_MGDP_dh_C"/>
    <property type="match status" value="1"/>
</dbReference>
<evidence type="ECO:0000259" key="1">
    <source>
        <dbReference type="SMART" id="SM00984"/>
    </source>
</evidence>
<evidence type="ECO:0000313" key="3">
    <source>
        <dbReference type="Proteomes" id="UP001597083"/>
    </source>
</evidence>
<dbReference type="Gene3D" id="3.40.50.720">
    <property type="entry name" value="NAD(P)-binding Rossmann-like Domain"/>
    <property type="match status" value="1"/>
</dbReference>
<dbReference type="InterPro" id="IPR036220">
    <property type="entry name" value="UDP-Glc/GDP-Man_DH_C_sf"/>
</dbReference>
<feature type="domain" description="UDP-glucose/GDP-mannose dehydrogenase C-terminal" evidence="1">
    <location>
        <begin position="1"/>
        <end position="83"/>
    </location>
</feature>
<evidence type="ECO:0000313" key="2">
    <source>
        <dbReference type="EMBL" id="MFD0852699.1"/>
    </source>
</evidence>
<gene>
    <name evidence="2" type="ORF">ACFQ07_10710</name>
</gene>
<protein>
    <submittedName>
        <fullName evidence="2">UDP binding domain-containing protein</fullName>
    </submittedName>
</protein>
<sequence>RESPARPIARRLLSLGAHVSYHDPFVDHWTVDDNEVPKGGDDLVSALESADLVIVLAEHSVYDPETLARHSRLLFDTRGKARDARTETVELL</sequence>
<feature type="non-terminal residue" evidence="2">
    <location>
        <position position="1"/>
    </location>
</feature>
<reference evidence="3" key="1">
    <citation type="journal article" date="2019" name="Int. J. Syst. Evol. Microbiol.">
        <title>The Global Catalogue of Microorganisms (GCM) 10K type strain sequencing project: providing services to taxonomists for standard genome sequencing and annotation.</title>
        <authorList>
            <consortium name="The Broad Institute Genomics Platform"/>
            <consortium name="The Broad Institute Genome Sequencing Center for Infectious Disease"/>
            <person name="Wu L."/>
            <person name="Ma J."/>
        </authorList>
    </citation>
    <scope>NUCLEOTIDE SEQUENCE [LARGE SCALE GENOMIC DNA]</scope>
    <source>
        <strain evidence="3">JCM 31696</strain>
    </source>
</reference>
<dbReference type="InterPro" id="IPR014027">
    <property type="entry name" value="UDP-Glc/GDP-Man_DH_C"/>
</dbReference>
<comment type="caution">
    <text evidence="2">The sequence shown here is derived from an EMBL/GenBank/DDBJ whole genome shotgun (WGS) entry which is preliminary data.</text>
</comment>
<dbReference type="SMART" id="SM00984">
    <property type="entry name" value="UDPG_MGDP_dh_C"/>
    <property type="match status" value="1"/>
</dbReference>
<name>A0ABW3CFJ5_9ACTN</name>